<evidence type="ECO:0000256" key="1">
    <source>
        <dbReference type="SAM" id="Phobius"/>
    </source>
</evidence>
<keyword evidence="1" id="KW-1133">Transmembrane helix</keyword>
<dbReference type="EMBL" id="JAAGWG010000010">
    <property type="protein sequence ID" value="NEK85737.1"/>
    <property type="molecule type" value="Genomic_DNA"/>
</dbReference>
<reference evidence="2 3" key="1">
    <citation type="submission" date="2019-12" db="EMBL/GenBank/DDBJ databases">
        <title>the WGS of Blastococcus saxobsidens 67B17.</title>
        <authorList>
            <person name="Jiang Z."/>
        </authorList>
    </citation>
    <scope>NUCLEOTIDE SEQUENCE [LARGE SCALE GENOMIC DNA]</scope>
    <source>
        <strain evidence="2 3">67B17</strain>
    </source>
</reference>
<dbReference type="Proteomes" id="UP000479241">
    <property type="component" value="Unassembled WGS sequence"/>
</dbReference>
<dbReference type="RefSeq" id="WP_163204068.1">
    <property type="nucleotide sequence ID" value="NZ_JAAGWG010000010.1"/>
</dbReference>
<keyword evidence="1" id="KW-0812">Transmembrane</keyword>
<gene>
    <name evidence="2" type="ORF">GCU60_08175</name>
</gene>
<proteinExistence type="predicted"/>
<keyword evidence="1" id="KW-0472">Membrane</keyword>
<dbReference type="AlphaFoldDB" id="A0A6L9W0V2"/>
<name>A0A6L9W0V2_9ACTN</name>
<organism evidence="2 3">
    <name type="scientific">Blastococcus saxobsidens</name>
    <dbReference type="NCBI Taxonomy" id="138336"/>
    <lineage>
        <taxon>Bacteria</taxon>
        <taxon>Bacillati</taxon>
        <taxon>Actinomycetota</taxon>
        <taxon>Actinomycetes</taxon>
        <taxon>Geodermatophilales</taxon>
        <taxon>Geodermatophilaceae</taxon>
        <taxon>Blastococcus</taxon>
    </lineage>
</organism>
<protein>
    <submittedName>
        <fullName evidence="2">SHOCT domain-containing protein</fullName>
    </submittedName>
</protein>
<accession>A0A6L9W0V2</accession>
<comment type="caution">
    <text evidence="2">The sequence shown here is derived from an EMBL/GenBank/DDBJ whole genome shotgun (WGS) entry which is preliminary data.</text>
</comment>
<feature type="transmembrane region" description="Helical" evidence="1">
    <location>
        <begin position="12"/>
        <end position="35"/>
    </location>
</feature>
<sequence>MDPGFPELPLVMVIAMGVFGVVFLGVVAVIVTTAVRSRRVLRDAGLDPVAAPAQLAARLAQGPLGRPATTLETRLAELDDLRRRGLITPEEHASARRTALSDPR</sequence>
<evidence type="ECO:0000313" key="3">
    <source>
        <dbReference type="Proteomes" id="UP000479241"/>
    </source>
</evidence>
<evidence type="ECO:0000313" key="2">
    <source>
        <dbReference type="EMBL" id="NEK85737.1"/>
    </source>
</evidence>